<keyword evidence="3" id="KW-1185">Reference proteome</keyword>
<dbReference type="GeneID" id="7445719"/>
<feature type="region of interest" description="Disordered" evidence="1">
    <location>
        <begin position="213"/>
        <end position="238"/>
    </location>
</feature>
<reference evidence="2 3" key="1">
    <citation type="journal article" date="2004" name="Science">
        <title>The genome of the diatom Thalassiosira pseudonana: ecology, evolution, and metabolism.</title>
        <authorList>
            <person name="Armbrust E.V."/>
            <person name="Berges J.A."/>
            <person name="Bowler C."/>
            <person name="Green B.R."/>
            <person name="Martinez D."/>
            <person name="Putnam N.H."/>
            <person name="Zhou S."/>
            <person name="Allen A.E."/>
            <person name="Apt K.E."/>
            <person name="Bechner M."/>
            <person name="Brzezinski M.A."/>
            <person name="Chaal B.K."/>
            <person name="Chiovitti A."/>
            <person name="Davis A.K."/>
            <person name="Demarest M.S."/>
            <person name="Detter J.C."/>
            <person name="Glavina T."/>
            <person name="Goodstein D."/>
            <person name="Hadi M.Z."/>
            <person name="Hellsten U."/>
            <person name="Hildebrand M."/>
            <person name="Jenkins B.D."/>
            <person name="Jurka J."/>
            <person name="Kapitonov V.V."/>
            <person name="Kroger N."/>
            <person name="Lau W.W."/>
            <person name="Lane T.W."/>
            <person name="Larimer F.W."/>
            <person name="Lippmeier J.C."/>
            <person name="Lucas S."/>
            <person name="Medina M."/>
            <person name="Montsant A."/>
            <person name="Obornik M."/>
            <person name="Parker M.S."/>
            <person name="Palenik B."/>
            <person name="Pazour G.J."/>
            <person name="Richardson P.M."/>
            <person name="Rynearson T.A."/>
            <person name="Saito M.A."/>
            <person name="Schwartz D.C."/>
            <person name="Thamatrakoln K."/>
            <person name="Valentin K."/>
            <person name="Vardi A."/>
            <person name="Wilkerson F.P."/>
            <person name="Rokhsar D.S."/>
        </authorList>
    </citation>
    <scope>NUCLEOTIDE SEQUENCE [LARGE SCALE GENOMIC DNA]</scope>
    <source>
        <strain evidence="2 3">CCMP1335</strain>
    </source>
</reference>
<feature type="region of interest" description="Disordered" evidence="1">
    <location>
        <begin position="35"/>
        <end position="58"/>
    </location>
</feature>
<dbReference type="AlphaFoldDB" id="B8CB50"/>
<reference evidence="2 3" key="2">
    <citation type="journal article" date="2008" name="Nature">
        <title>The Phaeodactylum genome reveals the evolutionary history of diatom genomes.</title>
        <authorList>
            <person name="Bowler C."/>
            <person name="Allen A.E."/>
            <person name="Badger J.H."/>
            <person name="Grimwood J."/>
            <person name="Jabbari K."/>
            <person name="Kuo A."/>
            <person name="Maheswari U."/>
            <person name="Martens C."/>
            <person name="Maumus F."/>
            <person name="Otillar R.P."/>
            <person name="Rayko E."/>
            <person name="Salamov A."/>
            <person name="Vandepoele K."/>
            <person name="Beszteri B."/>
            <person name="Gruber A."/>
            <person name="Heijde M."/>
            <person name="Katinka M."/>
            <person name="Mock T."/>
            <person name="Valentin K."/>
            <person name="Verret F."/>
            <person name="Berges J.A."/>
            <person name="Brownlee C."/>
            <person name="Cadoret J.P."/>
            <person name="Chiovitti A."/>
            <person name="Choi C.J."/>
            <person name="Coesel S."/>
            <person name="De Martino A."/>
            <person name="Detter J.C."/>
            <person name="Durkin C."/>
            <person name="Falciatore A."/>
            <person name="Fournet J."/>
            <person name="Haruta M."/>
            <person name="Huysman M.J."/>
            <person name="Jenkins B.D."/>
            <person name="Jiroutova K."/>
            <person name="Jorgensen R.E."/>
            <person name="Joubert Y."/>
            <person name="Kaplan A."/>
            <person name="Kroger N."/>
            <person name="Kroth P.G."/>
            <person name="La Roche J."/>
            <person name="Lindquist E."/>
            <person name="Lommer M."/>
            <person name="Martin-Jezequel V."/>
            <person name="Lopez P.J."/>
            <person name="Lucas S."/>
            <person name="Mangogna M."/>
            <person name="McGinnis K."/>
            <person name="Medlin L.K."/>
            <person name="Montsant A."/>
            <person name="Oudot-Le Secq M.P."/>
            <person name="Napoli C."/>
            <person name="Obornik M."/>
            <person name="Parker M.S."/>
            <person name="Petit J.L."/>
            <person name="Porcel B.M."/>
            <person name="Poulsen N."/>
            <person name="Robison M."/>
            <person name="Rychlewski L."/>
            <person name="Rynearson T.A."/>
            <person name="Schmutz J."/>
            <person name="Shapiro H."/>
            <person name="Siaut M."/>
            <person name="Stanley M."/>
            <person name="Sussman M.R."/>
            <person name="Taylor A.R."/>
            <person name="Vardi A."/>
            <person name="von Dassow P."/>
            <person name="Vyverman W."/>
            <person name="Willis A."/>
            <person name="Wyrwicz L.S."/>
            <person name="Rokhsar D.S."/>
            <person name="Weissenbach J."/>
            <person name="Armbrust E.V."/>
            <person name="Green B.R."/>
            <person name="Van de Peer Y."/>
            <person name="Grigoriev I.V."/>
        </authorList>
    </citation>
    <scope>NUCLEOTIDE SEQUENCE [LARGE SCALE GENOMIC DNA]</scope>
    <source>
        <strain evidence="2 3">CCMP1335</strain>
    </source>
</reference>
<feature type="compositionally biased region" description="Polar residues" evidence="1">
    <location>
        <begin position="37"/>
        <end position="46"/>
    </location>
</feature>
<protein>
    <submittedName>
        <fullName evidence="2">Uncharacterized protein</fullName>
    </submittedName>
</protein>
<dbReference type="PaxDb" id="35128-Thaps9371"/>
<accession>B8CB50</accession>
<name>B8CB50_THAPS</name>
<evidence type="ECO:0000313" key="2">
    <source>
        <dbReference type="EMBL" id="EED89068.1"/>
    </source>
</evidence>
<gene>
    <name evidence="2" type="ORF">THAPSDRAFT_9371</name>
</gene>
<dbReference type="Proteomes" id="UP000001449">
    <property type="component" value="Chromosome 13"/>
</dbReference>
<dbReference type="InParanoid" id="B8CB50"/>
<dbReference type="RefSeq" id="XP_002293332.1">
    <property type="nucleotide sequence ID" value="XM_002293296.1"/>
</dbReference>
<dbReference type="HOGENOM" id="CLU_1167915_0_0_1"/>
<organism evidence="2 3">
    <name type="scientific">Thalassiosira pseudonana</name>
    <name type="common">Marine diatom</name>
    <name type="synonym">Cyclotella nana</name>
    <dbReference type="NCBI Taxonomy" id="35128"/>
    <lineage>
        <taxon>Eukaryota</taxon>
        <taxon>Sar</taxon>
        <taxon>Stramenopiles</taxon>
        <taxon>Ochrophyta</taxon>
        <taxon>Bacillariophyta</taxon>
        <taxon>Coscinodiscophyceae</taxon>
        <taxon>Thalassiosirophycidae</taxon>
        <taxon>Thalassiosirales</taxon>
        <taxon>Thalassiosiraceae</taxon>
        <taxon>Thalassiosira</taxon>
    </lineage>
</organism>
<proteinExistence type="predicted"/>
<dbReference type="KEGG" id="tps:THAPSDRAFT_9371"/>
<dbReference type="EMBL" id="CM000648">
    <property type="protein sequence ID" value="EED89068.1"/>
    <property type="molecule type" value="Genomic_DNA"/>
</dbReference>
<evidence type="ECO:0000313" key="3">
    <source>
        <dbReference type="Proteomes" id="UP000001449"/>
    </source>
</evidence>
<sequence length="238" mass="25544">MKLSAEASASLANDIESILAGQVAAINIDVSPDIEDSPNTNNTSVNIYDKENTPPRSVGKLRNVDEIIGTSGSEQVRYPNLNPSAKMKPTRRIRKWKLKRRDAVLFDKDANNATADVTTTPIASPPPVSRWVSSINNNKHETPPTKNTHLSMSPPPPPPLLLNTEMNVTAGVFSIAPVLSLGISRGFALMGIGRGGGNLGGSDVWESSAGEGVVHPSLQPRTAPFTTPPQKRLRLEKE</sequence>
<evidence type="ECO:0000256" key="1">
    <source>
        <dbReference type="SAM" id="MobiDB-lite"/>
    </source>
</evidence>